<dbReference type="eggNOG" id="KOG3434">
    <property type="taxonomic scope" value="Eukaryota"/>
</dbReference>
<dbReference type="OMA" id="YQLRFYN"/>
<evidence type="ECO:0000256" key="1">
    <source>
        <dbReference type="ARBA" id="ARBA00007817"/>
    </source>
</evidence>
<dbReference type="STRING" id="431595.K3WA34"/>
<dbReference type="GO" id="GO:0003723">
    <property type="term" value="F:RNA binding"/>
    <property type="evidence" value="ECO:0007669"/>
    <property type="project" value="TreeGrafter"/>
</dbReference>
<evidence type="ECO:0000256" key="4">
    <source>
        <dbReference type="ARBA" id="ARBA00040613"/>
    </source>
</evidence>
<dbReference type="FunFam" id="3.30.1360.210:FF:000001">
    <property type="entry name" value="60S ribosomal protein L22 1"/>
    <property type="match status" value="1"/>
</dbReference>
<dbReference type="PANTHER" id="PTHR10064:SF0">
    <property type="entry name" value="FI24544P1-RELATED"/>
    <property type="match status" value="1"/>
</dbReference>
<dbReference type="PANTHER" id="PTHR10064">
    <property type="entry name" value="60S RIBOSOMAL PROTEIN L22"/>
    <property type="match status" value="1"/>
</dbReference>
<protein>
    <recommendedName>
        <fullName evidence="4">Large ribosomal subunit protein eL22</fullName>
    </recommendedName>
    <alternativeName>
        <fullName evidence="5">60S ribosomal protein L22</fullName>
    </alternativeName>
</protein>
<dbReference type="InParanoid" id="K3WA34"/>
<reference evidence="7" key="2">
    <citation type="submission" date="2010-04" db="EMBL/GenBank/DDBJ databases">
        <authorList>
            <person name="Buell R."/>
            <person name="Hamilton J."/>
            <person name="Hostetler J."/>
        </authorList>
    </citation>
    <scope>NUCLEOTIDE SEQUENCE [LARGE SCALE GENOMIC DNA]</scope>
    <source>
        <strain evidence="7">DAOM:BR144</strain>
    </source>
</reference>
<dbReference type="HOGENOM" id="CLU_105624_0_1_1"/>
<dbReference type="EnsemblProtists" id="PYU1_T001825">
    <property type="protein sequence ID" value="PYU1_T001825"/>
    <property type="gene ID" value="PYU1_G001823"/>
</dbReference>
<dbReference type="AlphaFoldDB" id="K3WA34"/>
<organism evidence="6 7">
    <name type="scientific">Globisporangium ultimum (strain ATCC 200006 / CBS 805.95 / DAOM BR144)</name>
    <name type="common">Pythium ultimum</name>
    <dbReference type="NCBI Taxonomy" id="431595"/>
    <lineage>
        <taxon>Eukaryota</taxon>
        <taxon>Sar</taxon>
        <taxon>Stramenopiles</taxon>
        <taxon>Oomycota</taxon>
        <taxon>Peronosporomycetes</taxon>
        <taxon>Pythiales</taxon>
        <taxon>Pythiaceae</taxon>
        <taxon>Globisporangium</taxon>
    </lineage>
</organism>
<dbReference type="EMBL" id="GL376634">
    <property type="status" value="NOT_ANNOTATED_CDS"/>
    <property type="molecule type" value="Genomic_DNA"/>
</dbReference>
<keyword evidence="2" id="KW-0689">Ribosomal protein</keyword>
<dbReference type="Proteomes" id="UP000019132">
    <property type="component" value="Unassembled WGS sequence"/>
</dbReference>
<dbReference type="GO" id="GO:0005840">
    <property type="term" value="C:ribosome"/>
    <property type="evidence" value="ECO:0007669"/>
    <property type="project" value="UniProtKB-KW"/>
</dbReference>
<proteinExistence type="inferred from homology"/>
<reference evidence="7" key="1">
    <citation type="journal article" date="2010" name="Genome Biol.">
        <title>Genome sequence of the necrotrophic plant pathogen Pythium ultimum reveals original pathogenicity mechanisms and effector repertoire.</title>
        <authorList>
            <person name="Levesque C.A."/>
            <person name="Brouwer H."/>
            <person name="Cano L."/>
            <person name="Hamilton J.P."/>
            <person name="Holt C."/>
            <person name="Huitema E."/>
            <person name="Raffaele S."/>
            <person name="Robideau G.P."/>
            <person name="Thines M."/>
            <person name="Win J."/>
            <person name="Zerillo M.M."/>
            <person name="Beakes G.W."/>
            <person name="Boore J.L."/>
            <person name="Busam D."/>
            <person name="Dumas B."/>
            <person name="Ferriera S."/>
            <person name="Fuerstenberg S.I."/>
            <person name="Gachon C.M."/>
            <person name="Gaulin E."/>
            <person name="Govers F."/>
            <person name="Grenville-Briggs L."/>
            <person name="Horner N."/>
            <person name="Hostetler J."/>
            <person name="Jiang R.H."/>
            <person name="Johnson J."/>
            <person name="Krajaejun T."/>
            <person name="Lin H."/>
            <person name="Meijer H.J."/>
            <person name="Moore B."/>
            <person name="Morris P."/>
            <person name="Phuntmart V."/>
            <person name="Puiu D."/>
            <person name="Shetty J."/>
            <person name="Stajich J.E."/>
            <person name="Tripathy S."/>
            <person name="Wawra S."/>
            <person name="van West P."/>
            <person name="Whitty B.R."/>
            <person name="Coutinho P.M."/>
            <person name="Henrissat B."/>
            <person name="Martin F."/>
            <person name="Thomas P.D."/>
            <person name="Tyler B.M."/>
            <person name="De Vries R.P."/>
            <person name="Kamoun S."/>
            <person name="Yandell M."/>
            <person name="Tisserat N."/>
            <person name="Buell C.R."/>
        </authorList>
    </citation>
    <scope>NUCLEOTIDE SEQUENCE</scope>
    <source>
        <strain evidence="7">DAOM:BR144</strain>
    </source>
</reference>
<evidence type="ECO:0000313" key="7">
    <source>
        <dbReference type="Proteomes" id="UP000019132"/>
    </source>
</evidence>
<keyword evidence="3" id="KW-0687">Ribonucleoprotein</keyword>
<dbReference type="GO" id="GO:0002181">
    <property type="term" value="P:cytoplasmic translation"/>
    <property type="evidence" value="ECO:0007669"/>
    <property type="project" value="TreeGrafter"/>
</dbReference>
<dbReference type="FunCoup" id="K3WA34">
    <property type="interactions" value="319"/>
</dbReference>
<accession>K3WA34</accession>
<dbReference type="VEuPathDB" id="FungiDB:PYU1_G001823"/>
<evidence type="ECO:0000313" key="6">
    <source>
        <dbReference type="EnsemblProtists" id="PYU1_T001825"/>
    </source>
</evidence>
<dbReference type="InterPro" id="IPR038526">
    <property type="entry name" value="Ribosomal_eL22_sf"/>
</dbReference>
<dbReference type="GO" id="GO:0005737">
    <property type="term" value="C:cytoplasm"/>
    <property type="evidence" value="ECO:0007669"/>
    <property type="project" value="UniProtKB-ARBA"/>
</dbReference>
<dbReference type="InterPro" id="IPR002671">
    <property type="entry name" value="Ribosomal_eL22"/>
</dbReference>
<evidence type="ECO:0000256" key="5">
    <source>
        <dbReference type="ARBA" id="ARBA00041214"/>
    </source>
</evidence>
<evidence type="ECO:0000256" key="2">
    <source>
        <dbReference type="ARBA" id="ARBA00022980"/>
    </source>
</evidence>
<evidence type="ECO:0000256" key="3">
    <source>
        <dbReference type="ARBA" id="ARBA00023274"/>
    </source>
</evidence>
<sequence>MAPVAANKGKKVGKKQVLKFTIDCTIPVDDRVLDPASFEKFLHDRIKVGGKVGVLGDAVKISREKNKLHVAAVAPFSKRYLKYLTKKYLKKQQLRDYLHVIASDKHTYELRYFNIHDGGNDADDDEE</sequence>
<comment type="similarity">
    <text evidence="1">Belongs to the eukaryotic ribosomal protein eL22 family.</text>
</comment>
<dbReference type="GO" id="GO:1990904">
    <property type="term" value="C:ribonucleoprotein complex"/>
    <property type="evidence" value="ECO:0007669"/>
    <property type="project" value="UniProtKB-KW"/>
</dbReference>
<reference evidence="6" key="3">
    <citation type="submission" date="2015-02" db="UniProtKB">
        <authorList>
            <consortium name="EnsemblProtists"/>
        </authorList>
    </citation>
    <scope>IDENTIFICATION</scope>
    <source>
        <strain evidence="6">DAOM BR144</strain>
    </source>
</reference>
<dbReference type="Gene3D" id="3.30.1360.210">
    <property type="match status" value="1"/>
</dbReference>
<keyword evidence="7" id="KW-1185">Reference proteome</keyword>
<name>K3WA34_GLOUD</name>
<dbReference type="Pfam" id="PF01776">
    <property type="entry name" value="Ribosomal_L22e"/>
    <property type="match status" value="1"/>
</dbReference>
<dbReference type="GO" id="GO:0003735">
    <property type="term" value="F:structural constituent of ribosome"/>
    <property type="evidence" value="ECO:0007669"/>
    <property type="project" value="InterPro"/>
</dbReference>